<evidence type="ECO:0000256" key="1">
    <source>
        <dbReference type="ARBA" id="ARBA00004651"/>
    </source>
</evidence>
<evidence type="ECO:0000256" key="7">
    <source>
        <dbReference type="ARBA" id="ARBA00022989"/>
    </source>
</evidence>
<comment type="caution">
    <text evidence="12">The sequence shown here is derived from an EMBL/GenBank/DDBJ whole genome shotgun (WGS) entry which is preliminary data.</text>
</comment>
<keyword evidence="5 10" id="KW-0132">Cell division</keyword>
<feature type="domain" description="MotA/TolQ/ExbB proton channel" evidence="11">
    <location>
        <begin position="81"/>
        <end position="210"/>
    </location>
</feature>
<comment type="function">
    <text evidence="10">Part of the Tol-Pal system, which plays a role in outer membrane invagination during cell division and is important for maintaining outer membrane integrity.</text>
</comment>
<comment type="similarity">
    <text evidence="2 10">Belongs to the ExbB/TolQ family.</text>
</comment>
<evidence type="ECO:0000256" key="8">
    <source>
        <dbReference type="ARBA" id="ARBA00023136"/>
    </source>
</evidence>
<feature type="transmembrane region" description="Helical" evidence="10">
    <location>
        <begin position="20"/>
        <end position="39"/>
    </location>
</feature>
<dbReference type="NCBIfam" id="TIGR02796">
    <property type="entry name" value="tolQ"/>
    <property type="match status" value="1"/>
</dbReference>
<evidence type="ECO:0000256" key="2">
    <source>
        <dbReference type="ARBA" id="ARBA00010442"/>
    </source>
</evidence>
<dbReference type="EMBL" id="BAABFV010000002">
    <property type="protein sequence ID" value="GAA4364000.1"/>
    <property type="molecule type" value="Genomic_DNA"/>
</dbReference>
<evidence type="ECO:0000259" key="11">
    <source>
        <dbReference type="Pfam" id="PF01618"/>
    </source>
</evidence>
<evidence type="ECO:0000256" key="6">
    <source>
        <dbReference type="ARBA" id="ARBA00022692"/>
    </source>
</evidence>
<name>A0ABP8INP8_9GAMM</name>
<evidence type="ECO:0000313" key="12">
    <source>
        <dbReference type="EMBL" id="GAA4364000.1"/>
    </source>
</evidence>
<evidence type="ECO:0000256" key="9">
    <source>
        <dbReference type="ARBA" id="ARBA00023306"/>
    </source>
</evidence>
<dbReference type="Proteomes" id="UP001501011">
    <property type="component" value="Unassembled WGS sequence"/>
</dbReference>
<protein>
    <recommendedName>
        <fullName evidence="10">Tol-Pal system protein TolQ</fullName>
    </recommendedName>
</protein>
<keyword evidence="13" id="KW-1185">Reference proteome</keyword>
<dbReference type="PANTHER" id="PTHR30625">
    <property type="entry name" value="PROTEIN TOLQ"/>
    <property type="match status" value="1"/>
</dbReference>
<comment type="subunit">
    <text evidence="10">The Tol-Pal system is composed of five core proteins: the inner membrane proteins TolA, TolQ and TolR, the periplasmic protein TolB and the outer membrane protein Pal. They form a network linking the inner and outer membranes and the peptidoglycan layer.</text>
</comment>
<evidence type="ECO:0000256" key="3">
    <source>
        <dbReference type="ARBA" id="ARBA00022475"/>
    </source>
</evidence>
<sequence length="226" mass="24759">MSGANDMSIAGLILEASVPVQLIMLLLLIISVMSWALIFQRSGVLNIAAKKSKQFEDKFWSGIDLSKLSGDLSQSTQKKQGLESLFLAGYKEFMRLRQQSGVSPEAVMDGTHRAMRVAHSREVEKLEQNLSFLATVGSVTPYIGLFGTVWGIMTSFIALGSVKQATLAMVAPGIAEALIATAMGLFAAIPAVIAYNRFTNRLQRIETQYENFLEEFSGILHRKAHS</sequence>
<dbReference type="HAMAP" id="MF_02202">
    <property type="entry name" value="TolQ"/>
    <property type="match status" value="1"/>
</dbReference>
<comment type="subcellular location">
    <subcellularLocation>
        <location evidence="10">Cell inner membrane</location>
        <topology evidence="10">Multi-pass membrane protein</topology>
    </subcellularLocation>
    <subcellularLocation>
        <location evidence="1">Cell membrane</location>
        <topology evidence="1">Multi-pass membrane protein</topology>
    </subcellularLocation>
</comment>
<reference evidence="13" key="1">
    <citation type="journal article" date="2019" name="Int. J. Syst. Evol. Microbiol.">
        <title>The Global Catalogue of Microorganisms (GCM) 10K type strain sequencing project: providing services to taxonomists for standard genome sequencing and annotation.</title>
        <authorList>
            <consortium name="The Broad Institute Genomics Platform"/>
            <consortium name="The Broad Institute Genome Sequencing Center for Infectious Disease"/>
            <person name="Wu L."/>
            <person name="Ma J."/>
        </authorList>
    </citation>
    <scope>NUCLEOTIDE SEQUENCE [LARGE SCALE GENOMIC DNA]</scope>
    <source>
        <strain evidence="13">JCM 17728</strain>
    </source>
</reference>
<dbReference type="Pfam" id="PF01618">
    <property type="entry name" value="MotA_ExbB"/>
    <property type="match status" value="1"/>
</dbReference>
<feature type="transmembrane region" description="Helical" evidence="10">
    <location>
        <begin position="173"/>
        <end position="195"/>
    </location>
</feature>
<feature type="transmembrane region" description="Helical" evidence="10">
    <location>
        <begin position="130"/>
        <end position="153"/>
    </location>
</feature>
<evidence type="ECO:0000256" key="4">
    <source>
        <dbReference type="ARBA" id="ARBA00022519"/>
    </source>
</evidence>
<dbReference type="InterPro" id="IPR002898">
    <property type="entry name" value="MotA_ExbB_proton_chnl"/>
</dbReference>
<evidence type="ECO:0000313" key="13">
    <source>
        <dbReference type="Proteomes" id="UP001501011"/>
    </source>
</evidence>
<dbReference type="InterPro" id="IPR050790">
    <property type="entry name" value="ExbB/TolQ_transport"/>
</dbReference>
<keyword evidence="8 10" id="KW-0472">Membrane</keyword>
<keyword evidence="3 10" id="KW-1003">Cell membrane</keyword>
<evidence type="ECO:0000256" key="5">
    <source>
        <dbReference type="ARBA" id="ARBA00022618"/>
    </source>
</evidence>
<organism evidence="12 13">
    <name type="scientific">Kangiella marina</name>
    <dbReference type="NCBI Taxonomy" id="1079178"/>
    <lineage>
        <taxon>Bacteria</taxon>
        <taxon>Pseudomonadati</taxon>
        <taxon>Pseudomonadota</taxon>
        <taxon>Gammaproteobacteria</taxon>
        <taxon>Kangiellales</taxon>
        <taxon>Kangiellaceae</taxon>
        <taxon>Kangiella</taxon>
    </lineage>
</organism>
<proteinExistence type="inferred from homology"/>
<gene>
    <name evidence="10 12" type="primary">tolQ</name>
    <name evidence="12" type="ORF">GCM10023151_19720</name>
</gene>
<dbReference type="PANTHER" id="PTHR30625:SF3">
    <property type="entry name" value="TOL-PAL SYSTEM PROTEIN TOLQ"/>
    <property type="match status" value="1"/>
</dbReference>
<evidence type="ECO:0000256" key="10">
    <source>
        <dbReference type="HAMAP-Rule" id="MF_02202"/>
    </source>
</evidence>
<keyword evidence="9 10" id="KW-0131">Cell cycle</keyword>
<accession>A0ABP8INP8</accession>
<keyword evidence="4 10" id="KW-0997">Cell inner membrane</keyword>
<dbReference type="InterPro" id="IPR014163">
    <property type="entry name" value="Tol-Pal_TolQ"/>
</dbReference>
<keyword evidence="7 10" id="KW-1133">Transmembrane helix</keyword>
<keyword evidence="6 10" id="KW-0812">Transmembrane</keyword>